<gene>
    <name evidence="6" type="ORF">FKZ61_22465</name>
</gene>
<evidence type="ECO:0000256" key="2">
    <source>
        <dbReference type="ARBA" id="ARBA00006047"/>
    </source>
</evidence>
<evidence type="ECO:0000256" key="4">
    <source>
        <dbReference type="PIRSR" id="PIRSR000460-1"/>
    </source>
</evidence>
<name>A0A540V8Y0_9CHLR</name>
<comment type="similarity">
    <text evidence="2">Belongs to the glycogen phosphorylase family.</text>
</comment>
<feature type="modified residue" description="N6-(pyridoxal phosphate)lysine" evidence="4">
    <location>
        <position position="608"/>
    </location>
</feature>
<dbReference type="Proteomes" id="UP000317371">
    <property type="component" value="Unassembled WGS sequence"/>
</dbReference>
<dbReference type="FunCoup" id="A0A540V8Y0">
    <property type="interactions" value="335"/>
</dbReference>
<dbReference type="AlphaFoldDB" id="A0A540V8Y0"/>
<dbReference type="PANTHER" id="PTHR42655">
    <property type="entry name" value="GLYCOGEN PHOSPHORYLASE"/>
    <property type="match status" value="1"/>
</dbReference>
<proteinExistence type="inferred from homology"/>
<evidence type="ECO:0000313" key="6">
    <source>
        <dbReference type="EMBL" id="TQE93182.1"/>
    </source>
</evidence>
<comment type="catalytic activity">
    <reaction evidence="1">
        <text>[(1-&gt;4)-alpha-D-glucosyl](n) + phosphate = [(1-&gt;4)-alpha-D-glucosyl](n-1) + alpha-D-glucose 1-phosphate</text>
        <dbReference type="Rhea" id="RHEA:41732"/>
        <dbReference type="Rhea" id="RHEA-COMP:9584"/>
        <dbReference type="Rhea" id="RHEA-COMP:9586"/>
        <dbReference type="ChEBI" id="CHEBI:15444"/>
        <dbReference type="ChEBI" id="CHEBI:43474"/>
        <dbReference type="ChEBI" id="CHEBI:58601"/>
        <dbReference type="EC" id="2.4.1.1"/>
    </reaction>
</comment>
<keyword evidence="3" id="KW-0021">Allosteric enzyme</keyword>
<evidence type="ECO:0000313" key="7">
    <source>
        <dbReference type="Proteomes" id="UP000317371"/>
    </source>
</evidence>
<dbReference type="GO" id="GO:0030170">
    <property type="term" value="F:pyridoxal phosphate binding"/>
    <property type="evidence" value="ECO:0007669"/>
    <property type="project" value="InterPro"/>
</dbReference>
<keyword evidence="4" id="KW-0663">Pyridoxal phosphate</keyword>
<dbReference type="OrthoDB" id="9760804at2"/>
<dbReference type="InterPro" id="IPR052182">
    <property type="entry name" value="Glycogen/Maltodextrin_Phosph"/>
</dbReference>
<keyword evidence="7" id="KW-1185">Reference proteome</keyword>
<dbReference type="Pfam" id="PF00343">
    <property type="entry name" value="Phosphorylase"/>
    <property type="match status" value="1"/>
</dbReference>
<accession>A0A540V8Y0</accession>
<sequence>MNTIGKITVLPKLPPAIARLEELAYNLWWSWETSAQDLYARLDPALWEAVNHNPVKMLRSVRQDRLDAAAADPEYLQAYERVLSAFDAYMDPHADTWFRREFPDRQDQVIAYFSAEFGLHEALPIYSGGLGILSGDHCKAASDLGLPFIGVGFLYPQGYFTQRIDAEGRQQAEYEKIDFAEVPAVPARDPQGNEVLVQVELPGRRVFAKVWRIQVGRIPIFLMDTDVENNAPQDRELSARLYGGDREMRISQEVVLGIGGVRAVRALGYAPAVWHMNEGHSAFLGLERVREMVQGQKLSFDEAVEAVRADTLFTTHTPVPAGNDAFAFDLVEKFFSHYWGQLGIDRNRFMDFARQELPWGPQYSMTVLALRLSGFHNGVSRLHGHVSRRMWRFLWPGTPTEQVPIGHITNGVHTKTWLVQELKDLYLRYLGEGWQEQVQDPALWEAVDQIPDQELWAVHQQRKEQLIQLVRDRLQQQMVRHGEGTRRMDLAGQVLNPNALTIGFARRFATYKRATLIFRDIERLKRLLHDPERPIQIIFSGKAHPADEPGKALIQQIYQLSQQPEFQGKIIFLENYDINIARHLISGVDLWLNNPRRPHEASGTSGQKAALSGVPNFSVLDGWWVEGYDGTNGWAIGEEREYKDQETQDEADALSLYSTLENEIIPLFYDRGADGVPHGWVQKMKNAIRTCAPRFSMRRMVIDYVTQYYLPAAEKHVAFTADGCALARELAAWKARMRQIWPSLQLQAWLEGNSELRIGDGVTVEARLRPRDMAGTDVVVEAVYGEPNEEGDWRAPQVLPLEPVGSEGDALCFRGRLVPDSSGQFVLGVRARPHHPQLVHPYEMGLNLWAG</sequence>
<dbReference type="PANTHER" id="PTHR42655:SF1">
    <property type="entry name" value="GLYCOGEN PHOSPHORYLASE"/>
    <property type="match status" value="1"/>
</dbReference>
<comment type="caution">
    <text evidence="6">The sequence shown here is derived from an EMBL/GenBank/DDBJ whole genome shotgun (WGS) entry which is preliminary data.</text>
</comment>
<dbReference type="SUPFAM" id="SSF53756">
    <property type="entry name" value="UDP-Glycosyltransferase/glycogen phosphorylase"/>
    <property type="match status" value="1"/>
</dbReference>
<protein>
    <submittedName>
        <fullName evidence="6">Glycosyltransferase family 1 protein</fullName>
    </submittedName>
</protein>
<reference evidence="6 7" key="1">
    <citation type="submission" date="2019-06" db="EMBL/GenBank/DDBJ databases">
        <title>Genome sequence of Litorilinea aerophila BAA-2444.</title>
        <authorList>
            <person name="Maclea K.S."/>
            <person name="Maurais E.G."/>
            <person name="Iannazzi L.C."/>
        </authorList>
    </citation>
    <scope>NUCLEOTIDE SEQUENCE [LARGE SCALE GENOMIC DNA]</scope>
    <source>
        <strain evidence="6 7">ATCC BAA-2444</strain>
    </source>
</reference>
<dbReference type="GO" id="GO:0005975">
    <property type="term" value="P:carbohydrate metabolic process"/>
    <property type="evidence" value="ECO:0007669"/>
    <property type="project" value="InterPro"/>
</dbReference>
<dbReference type="NCBIfam" id="TIGR02094">
    <property type="entry name" value="more_P_ylases"/>
    <property type="match status" value="1"/>
</dbReference>
<dbReference type="PIRSF" id="PIRSF000460">
    <property type="entry name" value="Pprylas_GlgP"/>
    <property type="match status" value="1"/>
</dbReference>
<feature type="domain" description="DUF3417" evidence="5">
    <location>
        <begin position="13"/>
        <end position="123"/>
    </location>
</feature>
<evidence type="ECO:0000259" key="5">
    <source>
        <dbReference type="Pfam" id="PF11897"/>
    </source>
</evidence>
<dbReference type="InParanoid" id="A0A540V8Y0"/>
<evidence type="ECO:0000256" key="1">
    <source>
        <dbReference type="ARBA" id="ARBA00001275"/>
    </source>
</evidence>
<dbReference type="RefSeq" id="WP_141612417.1">
    <property type="nucleotide sequence ID" value="NZ_VIGC02000047.1"/>
</dbReference>
<dbReference type="InterPro" id="IPR024517">
    <property type="entry name" value="Glycogen_phosphorylase_DUF3417"/>
</dbReference>
<dbReference type="EMBL" id="VIGC01000047">
    <property type="protein sequence ID" value="TQE93182.1"/>
    <property type="molecule type" value="Genomic_DNA"/>
</dbReference>
<dbReference type="Gene3D" id="3.40.50.2000">
    <property type="entry name" value="Glycogen Phosphorylase B"/>
    <property type="match status" value="3"/>
</dbReference>
<dbReference type="InterPro" id="IPR011834">
    <property type="entry name" value="Agluc_phsphrylas"/>
</dbReference>
<evidence type="ECO:0000256" key="3">
    <source>
        <dbReference type="ARBA" id="ARBA00022533"/>
    </source>
</evidence>
<organism evidence="6 7">
    <name type="scientific">Litorilinea aerophila</name>
    <dbReference type="NCBI Taxonomy" id="1204385"/>
    <lineage>
        <taxon>Bacteria</taxon>
        <taxon>Bacillati</taxon>
        <taxon>Chloroflexota</taxon>
        <taxon>Caldilineae</taxon>
        <taxon>Caldilineales</taxon>
        <taxon>Caldilineaceae</taxon>
        <taxon>Litorilinea</taxon>
    </lineage>
</organism>
<dbReference type="Pfam" id="PF11897">
    <property type="entry name" value="DUF3417"/>
    <property type="match status" value="1"/>
</dbReference>
<dbReference type="InterPro" id="IPR000811">
    <property type="entry name" value="Glyco_trans_35"/>
</dbReference>
<dbReference type="GO" id="GO:0008184">
    <property type="term" value="F:glycogen phosphorylase activity"/>
    <property type="evidence" value="ECO:0007669"/>
    <property type="project" value="InterPro"/>
</dbReference>
<keyword evidence="6" id="KW-0808">Transferase</keyword>